<sequence length="324" mass="36477">MLLRSDNLKPLIFTFLFVVALVFGFSGGVWALGPFAHLKYAKEIWPHVAKQTGMEAGDERLWRVFQAGALAPDAGYYLEQKNGLAQAAHQLAPWRFCKILFKNAHTDSDRAFALGWLSHCLLDLQGHSRIVNPVVGGGYSKNNLLHKQVEWGLDCYLLAKPENDWLWQVKPDHLAGLDPWANNIQRIYGKKPPLNLLKEAFLAQFYEVGRLPYVFWLSGSLHLENRGVVNGLGFVLGNTVRPGYAAWLEWRDGDLNVLAVLTPRLPSEEEVSDWEKILKQGPEDLLPLLKGEPWPCGNLDMDKACEKGDCPEALEARAWLESLP</sequence>
<dbReference type="InParanoid" id="A0A0D2JCE7"/>
<dbReference type="EMBL" id="AZAC01000016">
    <property type="protein sequence ID" value="KIX13431.1"/>
    <property type="molecule type" value="Genomic_DNA"/>
</dbReference>
<gene>
    <name evidence="2" type="ORF">X474_14380</name>
</gene>
<comment type="caution">
    <text evidence="2">The sequence shown here is derived from an EMBL/GenBank/DDBJ whole genome shotgun (WGS) entry which is preliminary data.</text>
</comment>
<protein>
    <recommendedName>
        <fullName evidence="1">Phospholipase C/D domain-containing protein</fullName>
    </recommendedName>
</protein>
<evidence type="ECO:0000313" key="2">
    <source>
        <dbReference type="EMBL" id="KIX13431.1"/>
    </source>
</evidence>
<dbReference type="AlphaFoldDB" id="A0A0D2JCE7"/>
<dbReference type="RefSeq" id="WP_044349437.1">
    <property type="nucleotide sequence ID" value="NZ_AZAC01000016.1"/>
</dbReference>
<dbReference type="STRING" id="1429043.X474_14380"/>
<proteinExistence type="predicted"/>
<evidence type="ECO:0000313" key="3">
    <source>
        <dbReference type="Proteomes" id="UP000032233"/>
    </source>
</evidence>
<reference evidence="2 3" key="1">
    <citation type="submission" date="2013-11" db="EMBL/GenBank/DDBJ databases">
        <title>Metagenomic analysis of a methanogenic consortium involved in long chain n-alkane degradation.</title>
        <authorList>
            <person name="Davidova I.A."/>
            <person name="Callaghan A.V."/>
            <person name="Wawrik B."/>
            <person name="Pruitt S."/>
            <person name="Marks C."/>
            <person name="Duncan K.E."/>
            <person name="Suflita J.M."/>
        </authorList>
    </citation>
    <scope>NUCLEOTIDE SEQUENCE [LARGE SCALE GENOMIC DNA]</scope>
    <source>
        <strain evidence="2 3">SPR</strain>
    </source>
</reference>
<keyword evidence="3" id="KW-1185">Reference proteome</keyword>
<accession>A0A0D2JCE7</accession>
<organism evidence="2 3">
    <name type="scientific">Dethiosulfatarculus sandiegensis</name>
    <dbReference type="NCBI Taxonomy" id="1429043"/>
    <lineage>
        <taxon>Bacteria</taxon>
        <taxon>Pseudomonadati</taxon>
        <taxon>Thermodesulfobacteriota</taxon>
        <taxon>Desulfarculia</taxon>
        <taxon>Desulfarculales</taxon>
        <taxon>Desulfarculaceae</taxon>
        <taxon>Dethiosulfatarculus</taxon>
    </lineage>
</organism>
<evidence type="ECO:0000259" key="1">
    <source>
        <dbReference type="Pfam" id="PF00882"/>
    </source>
</evidence>
<dbReference type="Proteomes" id="UP000032233">
    <property type="component" value="Unassembled WGS sequence"/>
</dbReference>
<dbReference type="InterPro" id="IPR029002">
    <property type="entry name" value="PLPC/GPLD1"/>
</dbReference>
<feature type="domain" description="Phospholipase C/D" evidence="1">
    <location>
        <begin position="62"/>
        <end position="172"/>
    </location>
</feature>
<dbReference type="Pfam" id="PF00882">
    <property type="entry name" value="Zn_dep_PLPC"/>
    <property type="match status" value="1"/>
</dbReference>
<name>A0A0D2JCE7_9BACT</name>